<keyword evidence="3" id="KW-1185">Reference proteome</keyword>
<gene>
    <name evidence="2" type="ORF">FACUT_5503</name>
</gene>
<feature type="compositionally biased region" description="Polar residues" evidence="1">
    <location>
        <begin position="152"/>
        <end position="163"/>
    </location>
</feature>
<protein>
    <submittedName>
        <fullName evidence="2">Uncharacterized protein</fullName>
    </submittedName>
</protein>
<feature type="compositionally biased region" description="Low complexity" evidence="1">
    <location>
        <begin position="192"/>
        <end position="201"/>
    </location>
</feature>
<sequence>MGGKAFAHADPPLETPRMSHAAYLEAKNTVIRRLSEKFHWINVPMEGPGKEDHGDVDVLVCEMNGIDIFKESVLDTISEALGAESRITEGGASHFAAHFAIPWPEHIPIPQAKGKATLRPPVVSITPPSPPGPSARYSLTITPGNLFKPSGSAPTVPTASTTIGKPPVDSTLPSPFGPHPNPLGSSPALYIKASSPDAKPSAAEDTKSNEQTDATAAGSQTKPSSNDSDGVSITSSERSQVSAATAPVTGKWGTISYIKRKMKTGDSSSRSFSLSTMFKRGKSGRDSVASNSTRGTLEKINSSFSEPGATLPTVTGHGTFRIKKTTVPKSILTDNPFVPLPSGPVHDNPSRDDPRVFIQVDVRYCLSRKQAKYLRFFESHGDFWQILGHIIRPFGLTMDDKGLHIRVEEGERINRKKAKILLTSKPDDILMFLGLPVAEYWRPFATTDAMFEYIVKCPMFSGGCSTFEEEMGLATANDRRRMASRPVYREWVQEFKPRLLEKGLYFENPLTRDDIREKAFNTFPIKSEYHARVRSFIRDSQRDKLRRYMKSIVPLEDDSTQAKQRRSKTIKAMSAIVIDGIDASEFGIAAPSNLLRGNGTWDMPRTEDWIRTKVHFVGHYANMSAAEKEKLRAESAKRKEERG</sequence>
<dbReference type="EMBL" id="JAADJF010000126">
    <property type="protein sequence ID" value="KAF4437670.1"/>
    <property type="molecule type" value="Genomic_DNA"/>
</dbReference>
<evidence type="ECO:0000313" key="2">
    <source>
        <dbReference type="EMBL" id="KAF4437670.1"/>
    </source>
</evidence>
<evidence type="ECO:0000313" key="3">
    <source>
        <dbReference type="Proteomes" id="UP000536711"/>
    </source>
</evidence>
<feature type="region of interest" description="Disordered" evidence="1">
    <location>
        <begin position="126"/>
        <end position="247"/>
    </location>
</feature>
<feature type="compositionally biased region" description="Polar residues" evidence="1">
    <location>
        <begin position="288"/>
        <end position="305"/>
    </location>
</feature>
<proteinExistence type="predicted"/>
<accession>A0A8H4NJQ3</accession>
<feature type="compositionally biased region" description="Polar residues" evidence="1">
    <location>
        <begin position="211"/>
        <end position="243"/>
    </location>
</feature>
<evidence type="ECO:0000256" key="1">
    <source>
        <dbReference type="SAM" id="MobiDB-lite"/>
    </source>
</evidence>
<dbReference type="OrthoDB" id="4708870at2759"/>
<name>A0A8H4NJQ3_9HYPO</name>
<reference evidence="2 3" key="1">
    <citation type="submission" date="2020-01" db="EMBL/GenBank/DDBJ databases">
        <title>Identification and distribution of gene clusters putatively required for synthesis of sphingolipid metabolism inhibitors in phylogenetically diverse species of the filamentous fungus Fusarium.</title>
        <authorList>
            <person name="Kim H.-S."/>
            <person name="Busman M."/>
            <person name="Brown D.W."/>
            <person name="Divon H."/>
            <person name="Uhlig S."/>
            <person name="Proctor R.H."/>
        </authorList>
    </citation>
    <scope>NUCLEOTIDE SEQUENCE [LARGE SCALE GENOMIC DNA]</scope>
    <source>
        <strain evidence="2 3">NRRL 13308</strain>
    </source>
</reference>
<feature type="region of interest" description="Disordered" evidence="1">
    <location>
        <begin position="278"/>
        <end position="316"/>
    </location>
</feature>
<comment type="caution">
    <text evidence="2">The sequence shown here is derived from an EMBL/GenBank/DDBJ whole genome shotgun (WGS) entry which is preliminary data.</text>
</comment>
<dbReference type="AlphaFoldDB" id="A0A8H4NJQ3"/>
<dbReference type="Proteomes" id="UP000536711">
    <property type="component" value="Unassembled WGS sequence"/>
</dbReference>
<organism evidence="2 3">
    <name type="scientific">Fusarium acutatum</name>
    <dbReference type="NCBI Taxonomy" id="78861"/>
    <lineage>
        <taxon>Eukaryota</taxon>
        <taxon>Fungi</taxon>
        <taxon>Dikarya</taxon>
        <taxon>Ascomycota</taxon>
        <taxon>Pezizomycotina</taxon>
        <taxon>Sordariomycetes</taxon>
        <taxon>Hypocreomycetidae</taxon>
        <taxon>Hypocreales</taxon>
        <taxon>Nectriaceae</taxon>
        <taxon>Fusarium</taxon>
        <taxon>Fusarium fujikuroi species complex</taxon>
    </lineage>
</organism>